<dbReference type="EMBL" id="CM011681">
    <property type="protein sequence ID" value="TMS16145.1"/>
    <property type="molecule type" value="Genomic_DNA"/>
</dbReference>
<evidence type="ECO:0000313" key="2">
    <source>
        <dbReference type="Proteomes" id="UP000793456"/>
    </source>
</evidence>
<keyword evidence="2" id="KW-1185">Reference proteome</keyword>
<proteinExistence type="predicted"/>
<accession>A0ACD3R9T5</accession>
<protein>
    <submittedName>
        <fullName evidence="1">Uncharacterized protein</fullName>
    </submittedName>
</protein>
<reference evidence="1" key="1">
    <citation type="submission" date="2018-11" db="EMBL/GenBank/DDBJ databases">
        <title>The sequence and de novo assembly of Larimichthys crocea genome using PacBio and Hi-C technologies.</title>
        <authorList>
            <person name="Xu P."/>
            <person name="Chen B."/>
            <person name="Zhou Z."/>
            <person name="Ke Q."/>
            <person name="Wu Y."/>
            <person name="Bai H."/>
            <person name="Pu F."/>
        </authorList>
    </citation>
    <scope>NUCLEOTIDE SEQUENCE</scope>
    <source>
        <tissue evidence="1">Muscle</tissue>
    </source>
</reference>
<organism evidence="1 2">
    <name type="scientific">Larimichthys crocea</name>
    <name type="common">Large yellow croaker</name>
    <name type="synonym">Pseudosciaena crocea</name>
    <dbReference type="NCBI Taxonomy" id="215358"/>
    <lineage>
        <taxon>Eukaryota</taxon>
        <taxon>Metazoa</taxon>
        <taxon>Chordata</taxon>
        <taxon>Craniata</taxon>
        <taxon>Vertebrata</taxon>
        <taxon>Euteleostomi</taxon>
        <taxon>Actinopterygii</taxon>
        <taxon>Neopterygii</taxon>
        <taxon>Teleostei</taxon>
        <taxon>Neoteleostei</taxon>
        <taxon>Acanthomorphata</taxon>
        <taxon>Eupercaria</taxon>
        <taxon>Sciaenidae</taxon>
        <taxon>Larimichthys</taxon>
    </lineage>
</organism>
<dbReference type="Proteomes" id="UP000793456">
    <property type="component" value="Chromosome VIII"/>
</dbReference>
<gene>
    <name evidence="1" type="ORF">E3U43_013438</name>
</gene>
<name>A0ACD3R9T5_LARCR</name>
<sequence length="53" mass="5674">MFKKKAGPPAEPVEKIQEKEIPNDNPTDVSVPAAEPQPESGSIGDEAATTDRR</sequence>
<evidence type="ECO:0000313" key="1">
    <source>
        <dbReference type="EMBL" id="TMS16145.1"/>
    </source>
</evidence>
<comment type="caution">
    <text evidence="1">The sequence shown here is derived from an EMBL/GenBank/DDBJ whole genome shotgun (WGS) entry which is preliminary data.</text>
</comment>